<feature type="domain" description="Enoyl reductase (ER)" evidence="1">
    <location>
        <begin position="10"/>
        <end position="322"/>
    </location>
</feature>
<dbReference type="Pfam" id="PF08240">
    <property type="entry name" value="ADH_N"/>
    <property type="match status" value="1"/>
</dbReference>
<gene>
    <name evidence="2" type="ORF">ACFPIJ_15785</name>
</gene>
<dbReference type="InterPro" id="IPR020843">
    <property type="entry name" value="ER"/>
</dbReference>
<dbReference type="CDD" id="cd08241">
    <property type="entry name" value="QOR1"/>
    <property type="match status" value="1"/>
</dbReference>
<dbReference type="PANTHER" id="PTHR43677">
    <property type="entry name" value="SHORT-CHAIN DEHYDROGENASE/REDUCTASE"/>
    <property type="match status" value="1"/>
</dbReference>
<dbReference type="InterPro" id="IPR013149">
    <property type="entry name" value="ADH-like_C"/>
</dbReference>
<dbReference type="InterPro" id="IPR011032">
    <property type="entry name" value="GroES-like_sf"/>
</dbReference>
<evidence type="ECO:0000313" key="2">
    <source>
        <dbReference type="EMBL" id="MFC4999296.1"/>
    </source>
</evidence>
<dbReference type="InterPro" id="IPR036291">
    <property type="entry name" value="NAD(P)-bd_dom_sf"/>
</dbReference>
<organism evidence="2 3">
    <name type="scientific">Dactylosporangium cerinum</name>
    <dbReference type="NCBI Taxonomy" id="1434730"/>
    <lineage>
        <taxon>Bacteria</taxon>
        <taxon>Bacillati</taxon>
        <taxon>Actinomycetota</taxon>
        <taxon>Actinomycetes</taxon>
        <taxon>Micromonosporales</taxon>
        <taxon>Micromonosporaceae</taxon>
        <taxon>Dactylosporangium</taxon>
    </lineage>
</organism>
<keyword evidence="2" id="KW-0560">Oxidoreductase</keyword>
<dbReference type="InterPro" id="IPR051397">
    <property type="entry name" value="Zn-ADH-like_protein"/>
</dbReference>
<dbReference type="SUPFAM" id="SSF50129">
    <property type="entry name" value="GroES-like"/>
    <property type="match status" value="1"/>
</dbReference>
<dbReference type="PANTHER" id="PTHR43677:SF4">
    <property type="entry name" value="QUINONE OXIDOREDUCTASE-LIKE PROTEIN 2"/>
    <property type="match status" value="1"/>
</dbReference>
<dbReference type="Gene3D" id="3.90.180.10">
    <property type="entry name" value="Medium-chain alcohol dehydrogenases, catalytic domain"/>
    <property type="match status" value="1"/>
</dbReference>
<dbReference type="Gene3D" id="3.40.50.720">
    <property type="entry name" value="NAD(P)-binding Rossmann-like Domain"/>
    <property type="match status" value="1"/>
</dbReference>
<dbReference type="InterPro" id="IPR013154">
    <property type="entry name" value="ADH-like_N"/>
</dbReference>
<accession>A0ABV9VXF5</accession>
<sequence>MRRVVCRSIGSPAELVVEETPELAVRPGHVVIAVTAAGVNFTDLLMTGGRYQDQHTTPFVPGSEVAGTIVRSGAGVDAGLLGTRVLAVCRTGGFADEVMMPADQVVAVPDSVDLDAAAAFPIAFGTAYRALVDRAGLRPGERLLVLGSSGALGTAAVSVGGAVGAEVFVAGADAARMASAVRAGAVAVVAPDPADLVTQWRQLRGREGVDVVIDAVGGGWGTQAQRILSEDGRYVVVGYASGEFPAIAANRLLMRNLTVHGVFGGPFLNPNNASQSAAVDVLIDGLAQGRWGPHIARRLPLDQASAALVELESRAHQGRILLMMGQTT</sequence>
<dbReference type="GO" id="GO:0016491">
    <property type="term" value="F:oxidoreductase activity"/>
    <property type="evidence" value="ECO:0007669"/>
    <property type="project" value="UniProtKB-KW"/>
</dbReference>
<protein>
    <submittedName>
        <fullName evidence="2">NADPH:quinone oxidoreductase family protein</fullName>
        <ecNumber evidence="2">1.-.-.-</ecNumber>
    </submittedName>
</protein>
<evidence type="ECO:0000313" key="3">
    <source>
        <dbReference type="Proteomes" id="UP001595912"/>
    </source>
</evidence>
<dbReference type="EMBL" id="JBHSIU010000018">
    <property type="protein sequence ID" value="MFC4999296.1"/>
    <property type="molecule type" value="Genomic_DNA"/>
</dbReference>
<proteinExistence type="predicted"/>
<comment type="caution">
    <text evidence="2">The sequence shown here is derived from an EMBL/GenBank/DDBJ whole genome shotgun (WGS) entry which is preliminary data.</text>
</comment>
<name>A0ABV9VXF5_9ACTN</name>
<keyword evidence="3" id="KW-1185">Reference proteome</keyword>
<evidence type="ECO:0000259" key="1">
    <source>
        <dbReference type="SMART" id="SM00829"/>
    </source>
</evidence>
<dbReference type="Pfam" id="PF00107">
    <property type="entry name" value="ADH_zinc_N"/>
    <property type="match status" value="1"/>
</dbReference>
<dbReference type="SUPFAM" id="SSF51735">
    <property type="entry name" value="NAD(P)-binding Rossmann-fold domains"/>
    <property type="match status" value="1"/>
</dbReference>
<dbReference type="EC" id="1.-.-.-" evidence="2"/>
<reference evidence="3" key="1">
    <citation type="journal article" date="2019" name="Int. J. Syst. Evol. Microbiol.">
        <title>The Global Catalogue of Microorganisms (GCM) 10K type strain sequencing project: providing services to taxonomists for standard genome sequencing and annotation.</title>
        <authorList>
            <consortium name="The Broad Institute Genomics Platform"/>
            <consortium name="The Broad Institute Genome Sequencing Center for Infectious Disease"/>
            <person name="Wu L."/>
            <person name="Ma J."/>
        </authorList>
    </citation>
    <scope>NUCLEOTIDE SEQUENCE [LARGE SCALE GENOMIC DNA]</scope>
    <source>
        <strain evidence="3">CGMCC 4.7152</strain>
    </source>
</reference>
<dbReference type="SMART" id="SM00829">
    <property type="entry name" value="PKS_ER"/>
    <property type="match status" value="1"/>
</dbReference>
<dbReference type="Proteomes" id="UP001595912">
    <property type="component" value="Unassembled WGS sequence"/>
</dbReference>